<keyword evidence="5" id="KW-0812">Transmembrane</keyword>
<dbReference type="GO" id="GO:0006082">
    <property type="term" value="P:organic acid metabolic process"/>
    <property type="evidence" value="ECO:0007669"/>
    <property type="project" value="TreeGrafter"/>
</dbReference>
<evidence type="ECO:0000256" key="3">
    <source>
        <dbReference type="ARBA" id="ARBA00023004"/>
    </source>
</evidence>
<evidence type="ECO:0000313" key="6">
    <source>
        <dbReference type="EMBL" id="KFM68335.1"/>
    </source>
</evidence>
<dbReference type="GO" id="GO:0020037">
    <property type="term" value="F:heme binding"/>
    <property type="evidence" value="ECO:0007669"/>
    <property type="project" value="InterPro"/>
</dbReference>
<dbReference type="Proteomes" id="UP000054359">
    <property type="component" value="Unassembled WGS sequence"/>
</dbReference>
<keyword evidence="7" id="KW-1185">Reference proteome</keyword>
<dbReference type="InterPro" id="IPR001128">
    <property type="entry name" value="Cyt_P450"/>
</dbReference>
<feature type="non-terminal residue" evidence="6">
    <location>
        <position position="168"/>
    </location>
</feature>
<dbReference type="EMBL" id="KK116632">
    <property type="protein sequence ID" value="KFM68335.1"/>
    <property type="molecule type" value="Genomic_DNA"/>
</dbReference>
<dbReference type="GO" id="GO:0005737">
    <property type="term" value="C:cytoplasm"/>
    <property type="evidence" value="ECO:0007669"/>
    <property type="project" value="TreeGrafter"/>
</dbReference>
<accession>A0A087TT96</accession>
<evidence type="ECO:0000256" key="5">
    <source>
        <dbReference type="SAM" id="Phobius"/>
    </source>
</evidence>
<keyword evidence="5" id="KW-1133">Transmembrane helix</keyword>
<dbReference type="STRING" id="407821.A0A087TT96"/>
<keyword evidence="4" id="KW-0560">Oxidoreductase</keyword>
<evidence type="ECO:0000256" key="1">
    <source>
        <dbReference type="ARBA" id="ARBA00010617"/>
    </source>
</evidence>
<dbReference type="PANTHER" id="PTHR24300">
    <property type="entry name" value="CYTOCHROME P450 508A4-RELATED"/>
    <property type="match status" value="1"/>
</dbReference>
<dbReference type="Pfam" id="PF00067">
    <property type="entry name" value="p450"/>
    <property type="match status" value="1"/>
</dbReference>
<evidence type="ECO:0000256" key="4">
    <source>
        <dbReference type="ARBA" id="ARBA00023033"/>
    </source>
</evidence>
<keyword evidence="3" id="KW-0408">Iron</keyword>
<dbReference type="GO" id="GO:0016712">
    <property type="term" value="F:oxidoreductase activity, acting on paired donors, with incorporation or reduction of molecular oxygen, reduced flavin or flavoprotein as one donor, and incorporation of one atom of oxygen"/>
    <property type="evidence" value="ECO:0007669"/>
    <property type="project" value="TreeGrafter"/>
</dbReference>
<keyword evidence="2" id="KW-0479">Metal-binding</keyword>
<dbReference type="AlphaFoldDB" id="A0A087TT96"/>
<feature type="transmembrane region" description="Helical" evidence="5">
    <location>
        <begin position="12"/>
        <end position="30"/>
    </location>
</feature>
<dbReference type="GO" id="GO:0005506">
    <property type="term" value="F:iron ion binding"/>
    <property type="evidence" value="ECO:0007669"/>
    <property type="project" value="InterPro"/>
</dbReference>
<reference evidence="6 7" key="1">
    <citation type="submission" date="2013-11" db="EMBL/GenBank/DDBJ databases">
        <title>Genome sequencing of Stegodyphus mimosarum.</title>
        <authorList>
            <person name="Bechsgaard J."/>
        </authorList>
    </citation>
    <scope>NUCLEOTIDE SEQUENCE [LARGE SCALE GENOMIC DNA]</scope>
</reference>
<organism evidence="6 7">
    <name type="scientific">Stegodyphus mimosarum</name>
    <name type="common">African social velvet spider</name>
    <dbReference type="NCBI Taxonomy" id="407821"/>
    <lineage>
        <taxon>Eukaryota</taxon>
        <taxon>Metazoa</taxon>
        <taxon>Ecdysozoa</taxon>
        <taxon>Arthropoda</taxon>
        <taxon>Chelicerata</taxon>
        <taxon>Arachnida</taxon>
        <taxon>Araneae</taxon>
        <taxon>Araneomorphae</taxon>
        <taxon>Entelegynae</taxon>
        <taxon>Eresoidea</taxon>
        <taxon>Eresidae</taxon>
        <taxon>Stegodyphus</taxon>
    </lineage>
</organism>
<dbReference type="OrthoDB" id="6412898at2759"/>
<dbReference type="GO" id="GO:0008395">
    <property type="term" value="F:steroid hydroxylase activity"/>
    <property type="evidence" value="ECO:0007669"/>
    <property type="project" value="TreeGrafter"/>
</dbReference>
<evidence type="ECO:0000256" key="2">
    <source>
        <dbReference type="ARBA" id="ARBA00022723"/>
    </source>
</evidence>
<name>A0A087TT96_STEMI</name>
<dbReference type="GO" id="GO:0006805">
    <property type="term" value="P:xenobiotic metabolic process"/>
    <property type="evidence" value="ECO:0007669"/>
    <property type="project" value="TreeGrafter"/>
</dbReference>
<dbReference type="OMA" id="ICINDYH"/>
<dbReference type="InterPro" id="IPR036396">
    <property type="entry name" value="Cyt_P450_sf"/>
</dbReference>
<dbReference type="SUPFAM" id="SSF48264">
    <property type="entry name" value="Cytochrome P450"/>
    <property type="match status" value="1"/>
</dbReference>
<protein>
    <submittedName>
        <fullName evidence="6">Cytochrome P450 2J6</fullName>
    </submittedName>
</protein>
<comment type="similarity">
    <text evidence="1">Belongs to the cytochrome P450 family.</text>
</comment>
<keyword evidence="4" id="KW-0503">Monooxygenase</keyword>
<proteinExistence type="inferred from homology"/>
<dbReference type="InterPro" id="IPR050182">
    <property type="entry name" value="Cytochrome_P450_fam2"/>
</dbReference>
<dbReference type="Gene3D" id="1.10.630.10">
    <property type="entry name" value="Cytochrome P450"/>
    <property type="match status" value="1"/>
</dbReference>
<dbReference type="PANTHER" id="PTHR24300:SF403">
    <property type="entry name" value="CYTOCHROME P450 306A1"/>
    <property type="match status" value="1"/>
</dbReference>
<gene>
    <name evidence="6" type="ORF">X975_26277</name>
</gene>
<keyword evidence="5" id="KW-0472">Membrane</keyword>
<sequence length="168" mass="18986">MAVGLCSEATKILSVFALSLLICYIISKWLKSWSYPPGPTGLPIVGYAPFLGKKPQITLRNLSRKYGDIFSFYIGPQLIICINDYHLAKEILTHPLTLSRPSHAFDFLIGRGGFSGMNGMEWQEQRRFAMHTMRNLGLGKGLWETMIQDDAVDFVEEIKSWKGRPTCI</sequence>
<evidence type="ECO:0000313" key="7">
    <source>
        <dbReference type="Proteomes" id="UP000054359"/>
    </source>
</evidence>